<dbReference type="EMBL" id="JADKMY010000001">
    <property type="protein sequence ID" value="MBF4552652.1"/>
    <property type="molecule type" value="Genomic_DNA"/>
</dbReference>
<sequence length="211" mass="21063">MKPQVQHQARLSNLKCVAAAAAITLTLAGCSSDSESEQAGEQTSTATVSETSGSAPSSASETQGAKPQPTKGGNAPATTSSKETVAPGGGGQGGPGDLAVNPSQVGGTCGTTNEGDVVKAAGATSCAFAKVIYERALGVTYSKWSPDPTVTSILRAEVTAASPATGDVYTLTCTVGSDWGTISCKKPDDSTVGVNISNTHSKIGNRLVQDQ</sequence>
<protein>
    <recommendedName>
        <fullName evidence="4">Secreted protein</fullName>
    </recommendedName>
</protein>
<reference evidence="2 3" key="1">
    <citation type="submission" date="2020-10" db="EMBL/GenBank/DDBJ databases">
        <title>Novel species in genus Corynebacterium.</title>
        <authorList>
            <person name="Zhang G."/>
        </authorList>
    </citation>
    <scope>NUCLEOTIDE SEQUENCE [LARGE SCALE GENOMIC DNA]</scope>
    <source>
        <strain evidence="2 3">DSM 45110</strain>
    </source>
</reference>
<gene>
    <name evidence="2" type="ORF">IRY30_00960</name>
</gene>
<name>A0ABR9ZGX5_9CORY</name>
<evidence type="ECO:0000313" key="3">
    <source>
        <dbReference type="Proteomes" id="UP000635902"/>
    </source>
</evidence>
<feature type="compositionally biased region" description="Gly residues" evidence="1">
    <location>
        <begin position="87"/>
        <end position="96"/>
    </location>
</feature>
<dbReference type="PROSITE" id="PS51257">
    <property type="entry name" value="PROKAR_LIPOPROTEIN"/>
    <property type="match status" value="1"/>
</dbReference>
<dbReference type="Proteomes" id="UP000635902">
    <property type="component" value="Unassembled WGS sequence"/>
</dbReference>
<feature type="compositionally biased region" description="Polar residues" evidence="1">
    <location>
        <begin position="30"/>
        <end position="48"/>
    </location>
</feature>
<evidence type="ECO:0008006" key="4">
    <source>
        <dbReference type="Google" id="ProtNLM"/>
    </source>
</evidence>
<organism evidence="2 3">
    <name type="scientific">Corynebacterium suicordis DSM 45110</name>
    <dbReference type="NCBI Taxonomy" id="1121369"/>
    <lineage>
        <taxon>Bacteria</taxon>
        <taxon>Bacillati</taxon>
        <taxon>Actinomycetota</taxon>
        <taxon>Actinomycetes</taxon>
        <taxon>Mycobacteriales</taxon>
        <taxon>Corynebacteriaceae</taxon>
        <taxon>Corynebacterium</taxon>
    </lineage>
</organism>
<evidence type="ECO:0000256" key="1">
    <source>
        <dbReference type="SAM" id="MobiDB-lite"/>
    </source>
</evidence>
<accession>A0ABR9ZGX5</accession>
<keyword evidence="3" id="KW-1185">Reference proteome</keyword>
<feature type="compositionally biased region" description="Low complexity" evidence="1">
    <location>
        <begin position="49"/>
        <end position="62"/>
    </location>
</feature>
<comment type="caution">
    <text evidence="2">The sequence shown here is derived from an EMBL/GenBank/DDBJ whole genome shotgun (WGS) entry which is preliminary data.</text>
</comment>
<dbReference type="RefSeq" id="WP_194555545.1">
    <property type="nucleotide sequence ID" value="NZ_JADKMY010000001.1"/>
</dbReference>
<evidence type="ECO:0000313" key="2">
    <source>
        <dbReference type="EMBL" id="MBF4552652.1"/>
    </source>
</evidence>
<proteinExistence type="predicted"/>
<feature type="region of interest" description="Disordered" evidence="1">
    <location>
        <begin position="30"/>
        <end position="107"/>
    </location>
</feature>